<keyword evidence="3" id="KW-1185">Reference proteome</keyword>
<organism evidence="2 3">
    <name type="scientific">Sporosarcina soli</name>
    <dbReference type="NCBI Taxonomy" id="334736"/>
    <lineage>
        <taxon>Bacteria</taxon>
        <taxon>Bacillati</taxon>
        <taxon>Bacillota</taxon>
        <taxon>Bacilli</taxon>
        <taxon>Bacillales</taxon>
        <taxon>Caryophanaceae</taxon>
        <taxon>Sporosarcina</taxon>
    </lineage>
</organism>
<keyword evidence="1" id="KW-0472">Membrane</keyword>
<dbReference type="Proteomes" id="UP001596109">
    <property type="component" value="Unassembled WGS sequence"/>
</dbReference>
<comment type="caution">
    <text evidence="2">The sequence shown here is derived from an EMBL/GenBank/DDBJ whole genome shotgun (WGS) entry which is preliminary data.</text>
</comment>
<keyword evidence="1" id="KW-1133">Transmembrane helix</keyword>
<dbReference type="RefSeq" id="WP_381438333.1">
    <property type="nucleotide sequence ID" value="NZ_JBHSNO010000015.1"/>
</dbReference>
<accession>A0ABW0TRQ4</accession>
<evidence type="ECO:0000313" key="2">
    <source>
        <dbReference type="EMBL" id="MFC5591043.1"/>
    </source>
</evidence>
<dbReference type="Pfam" id="PF06898">
    <property type="entry name" value="YqfD"/>
    <property type="match status" value="1"/>
</dbReference>
<gene>
    <name evidence="2" type="ORF">ACFPRA_19365</name>
</gene>
<reference evidence="3" key="1">
    <citation type="journal article" date="2019" name="Int. J. Syst. Evol. Microbiol.">
        <title>The Global Catalogue of Microorganisms (GCM) 10K type strain sequencing project: providing services to taxonomists for standard genome sequencing and annotation.</title>
        <authorList>
            <consortium name="The Broad Institute Genomics Platform"/>
            <consortium name="The Broad Institute Genome Sequencing Center for Infectious Disease"/>
            <person name="Wu L."/>
            <person name="Ma J."/>
        </authorList>
    </citation>
    <scope>NUCLEOTIDE SEQUENCE [LARGE SCALE GENOMIC DNA]</scope>
    <source>
        <strain evidence="3">CGMCC 4.1434</strain>
    </source>
</reference>
<proteinExistence type="predicted"/>
<evidence type="ECO:0000256" key="1">
    <source>
        <dbReference type="SAM" id="Phobius"/>
    </source>
</evidence>
<name>A0ABW0TRQ4_9BACL</name>
<sequence length="363" mass="41012">MHKRYAIKITGANDVSSFISKLVSNGTKISSLSIQNGAAHFQTDRKGLQSIRRLRRSYRVKVSVRQVGMEKGFKGIFSSYRFLIACLIPFLASFFLWTVNVESDMPEVTERIEKKLEKNSIVPLKPLVFIPDEGEIRRELMLDDPALSWVRFRRVGTTLTVIPMLSPQSDENVEEDGPPSNLVARTGGVITRFELKSGERVGHVHQTVKKGDVLATGILEQGGKTTVVGADGAVFADYWVEYSFSLPKTIDFHMQGDEVMQLSFHWPWQKNKADEQDVSPWSFIRSERHVEEKSGQFELVEGMEETVLIPLLKNKLLSESFSKAIVRDEKILHVSFDNDKVNGTILFLINDNIAVKRPISQGD</sequence>
<dbReference type="InterPro" id="IPR010690">
    <property type="entry name" value="YqfD"/>
</dbReference>
<evidence type="ECO:0000313" key="3">
    <source>
        <dbReference type="Proteomes" id="UP001596109"/>
    </source>
</evidence>
<dbReference type="EMBL" id="JBHSNO010000015">
    <property type="protein sequence ID" value="MFC5591043.1"/>
    <property type="molecule type" value="Genomic_DNA"/>
</dbReference>
<protein>
    <submittedName>
        <fullName evidence="2">Sporulation protein YqfD</fullName>
    </submittedName>
</protein>
<feature type="transmembrane region" description="Helical" evidence="1">
    <location>
        <begin position="79"/>
        <end position="99"/>
    </location>
</feature>
<keyword evidence="1" id="KW-0812">Transmembrane</keyword>